<evidence type="ECO:0000313" key="2">
    <source>
        <dbReference type="Proteomes" id="UP000245383"/>
    </source>
</evidence>
<keyword evidence="2" id="KW-1185">Reference proteome</keyword>
<evidence type="ECO:0000313" key="1">
    <source>
        <dbReference type="EMBL" id="PVU97696.1"/>
    </source>
</evidence>
<dbReference type="Proteomes" id="UP000245383">
    <property type="component" value="Unassembled WGS sequence"/>
</dbReference>
<sequence length="120" mass="13069">MESKLDAVISSVVLNEPRATGVIIVDGAGLCLSKWGNVPYNLSGTILNIAHRSEYLLPDFVQEDIIPTTIIETNSLKVVVKRHSNWTVGIIIDPVSQPTSIPDLSSETMLQPGHINHSIQ</sequence>
<comment type="caution">
    <text evidence="1">The sequence shown here is derived from an EMBL/GenBank/DDBJ whole genome shotgun (WGS) entry which is preliminary data.</text>
</comment>
<dbReference type="GO" id="GO:0043066">
    <property type="term" value="P:negative regulation of apoptotic process"/>
    <property type="evidence" value="ECO:0007669"/>
    <property type="project" value="InterPro"/>
</dbReference>
<dbReference type="AlphaFoldDB" id="A0A2T9YZH2"/>
<dbReference type="Gene3D" id="3.30.450.30">
    <property type="entry name" value="Dynein light chain 2a, cytoplasmic"/>
    <property type="match status" value="1"/>
</dbReference>
<gene>
    <name evidence="1" type="ORF">BB561_000385</name>
</gene>
<protein>
    <submittedName>
        <fullName evidence="1">Uncharacterized protein</fullName>
    </submittedName>
</protein>
<organism evidence="1 2">
    <name type="scientific">Smittium simulii</name>
    <dbReference type="NCBI Taxonomy" id="133385"/>
    <lineage>
        <taxon>Eukaryota</taxon>
        <taxon>Fungi</taxon>
        <taxon>Fungi incertae sedis</taxon>
        <taxon>Zoopagomycota</taxon>
        <taxon>Kickxellomycotina</taxon>
        <taxon>Harpellomycetes</taxon>
        <taxon>Harpellales</taxon>
        <taxon>Legeriomycetaceae</taxon>
        <taxon>Smittium</taxon>
    </lineage>
</organism>
<proteinExistence type="predicted"/>
<accession>A0A2T9YZH2</accession>
<reference evidence="1 2" key="1">
    <citation type="journal article" date="2018" name="MBio">
        <title>Comparative Genomics Reveals the Core Gene Toolbox for the Fungus-Insect Symbiosis.</title>
        <authorList>
            <person name="Wang Y."/>
            <person name="Stata M."/>
            <person name="Wang W."/>
            <person name="Stajich J.E."/>
            <person name="White M.M."/>
            <person name="Moncalvo J.M."/>
        </authorList>
    </citation>
    <scope>NUCLEOTIDE SEQUENCE [LARGE SCALE GENOMIC DNA]</scope>
    <source>
        <strain evidence="1 2">SWE-8-4</strain>
    </source>
</reference>
<name>A0A2T9YZH2_9FUNG</name>
<dbReference type="GO" id="GO:0071986">
    <property type="term" value="C:Ragulator complex"/>
    <property type="evidence" value="ECO:0007669"/>
    <property type="project" value="InterPro"/>
</dbReference>
<dbReference type="EMBL" id="MBFR01000008">
    <property type="protein sequence ID" value="PVU97696.1"/>
    <property type="molecule type" value="Genomic_DNA"/>
</dbReference>
<dbReference type="Pfam" id="PF16672">
    <property type="entry name" value="LAMTOR5"/>
    <property type="match status" value="1"/>
</dbReference>
<dbReference type="InterPro" id="IPR024135">
    <property type="entry name" value="LAMTOR5"/>
</dbReference>